<feature type="domain" description="Methyltransferase type 11" evidence="4">
    <location>
        <begin position="46"/>
        <end position="139"/>
    </location>
</feature>
<reference evidence="5" key="1">
    <citation type="submission" date="2020-10" db="EMBL/GenBank/DDBJ databases">
        <authorList>
            <person name="Gilroy R."/>
        </authorList>
    </citation>
    <scope>NUCLEOTIDE SEQUENCE</scope>
    <source>
        <strain evidence="5">ChiW16-3235</strain>
    </source>
</reference>
<dbReference type="Pfam" id="PF08241">
    <property type="entry name" value="Methyltransf_11"/>
    <property type="match status" value="1"/>
</dbReference>
<comment type="caution">
    <text evidence="5">The sequence shown here is derived from an EMBL/GenBank/DDBJ whole genome shotgun (WGS) entry which is preliminary data.</text>
</comment>
<dbReference type="InterPro" id="IPR029063">
    <property type="entry name" value="SAM-dependent_MTases_sf"/>
</dbReference>
<dbReference type="Proteomes" id="UP000823913">
    <property type="component" value="Unassembled WGS sequence"/>
</dbReference>
<gene>
    <name evidence="5" type="ORF">IAB94_04935</name>
</gene>
<keyword evidence="1 5" id="KW-0489">Methyltransferase</keyword>
<dbReference type="SUPFAM" id="SSF53335">
    <property type="entry name" value="S-adenosyl-L-methionine-dependent methyltransferases"/>
    <property type="match status" value="1"/>
</dbReference>
<organism evidence="5 6">
    <name type="scientific">Candidatus Coproplasma avicola</name>
    <dbReference type="NCBI Taxonomy" id="2840744"/>
    <lineage>
        <taxon>Bacteria</taxon>
        <taxon>Bacillati</taxon>
        <taxon>Bacillota</taxon>
        <taxon>Clostridia</taxon>
        <taxon>Eubacteriales</taxon>
        <taxon>Candidatus Coproplasma</taxon>
    </lineage>
</organism>
<evidence type="ECO:0000313" key="6">
    <source>
        <dbReference type="Proteomes" id="UP000823913"/>
    </source>
</evidence>
<dbReference type="PANTHER" id="PTHR43464:SF19">
    <property type="entry name" value="UBIQUINONE BIOSYNTHESIS O-METHYLTRANSFERASE, MITOCHONDRIAL"/>
    <property type="match status" value="1"/>
</dbReference>
<dbReference type="Gene3D" id="3.40.50.150">
    <property type="entry name" value="Vaccinia Virus protein VP39"/>
    <property type="match status" value="1"/>
</dbReference>
<evidence type="ECO:0000256" key="3">
    <source>
        <dbReference type="ARBA" id="ARBA00022691"/>
    </source>
</evidence>
<proteinExistence type="predicted"/>
<keyword evidence="3" id="KW-0949">S-adenosyl-L-methionine</keyword>
<dbReference type="GO" id="GO:0032259">
    <property type="term" value="P:methylation"/>
    <property type="evidence" value="ECO:0007669"/>
    <property type="project" value="UniProtKB-KW"/>
</dbReference>
<evidence type="ECO:0000313" key="5">
    <source>
        <dbReference type="EMBL" id="HIR67370.1"/>
    </source>
</evidence>
<evidence type="ECO:0000256" key="1">
    <source>
        <dbReference type="ARBA" id="ARBA00022603"/>
    </source>
</evidence>
<reference evidence="5" key="2">
    <citation type="journal article" date="2021" name="PeerJ">
        <title>Extensive microbial diversity within the chicken gut microbiome revealed by metagenomics and culture.</title>
        <authorList>
            <person name="Gilroy R."/>
            <person name="Ravi A."/>
            <person name="Getino M."/>
            <person name="Pursley I."/>
            <person name="Horton D.L."/>
            <person name="Alikhan N.F."/>
            <person name="Baker D."/>
            <person name="Gharbi K."/>
            <person name="Hall N."/>
            <person name="Watson M."/>
            <person name="Adriaenssens E.M."/>
            <person name="Foster-Nyarko E."/>
            <person name="Jarju S."/>
            <person name="Secka A."/>
            <person name="Antonio M."/>
            <person name="Oren A."/>
            <person name="Chaudhuri R.R."/>
            <person name="La Ragione R."/>
            <person name="Hildebrand F."/>
            <person name="Pallen M.J."/>
        </authorList>
    </citation>
    <scope>NUCLEOTIDE SEQUENCE</scope>
    <source>
        <strain evidence="5">ChiW16-3235</strain>
    </source>
</reference>
<name>A0A9D1J9D8_9FIRM</name>
<keyword evidence="2" id="KW-0808">Transferase</keyword>
<evidence type="ECO:0000256" key="2">
    <source>
        <dbReference type="ARBA" id="ARBA00022679"/>
    </source>
</evidence>
<dbReference type="AlphaFoldDB" id="A0A9D1J9D8"/>
<dbReference type="PANTHER" id="PTHR43464">
    <property type="entry name" value="METHYLTRANSFERASE"/>
    <property type="match status" value="1"/>
</dbReference>
<evidence type="ECO:0000259" key="4">
    <source>
        <dbReference type="Pfam" id="PF08241"/>
    </source>
</evidence>
<dbReference type="InterPro" id="IPR013216">
    <property type="entry name" value="Methyltransf_11"/>
</dbReference>
<dbReference type="CDD" id="cd02440">
    <property type="entry name" value="AdoMet_MTases"/>
    <property type="match status" value="1"/>
</dbReference>
<sequence>MINQYDDEKFFLEYSKMPRSKGGLTSAGEWSQLGALIPTLKSKRVLDLGCGYGWHCRYAAEQGAVRVLGIDASQKMLAKARSFNCDGIDYRLCGIEQYEYPENKWDCVISNLALHYVADLLSVYSKIRRTLVPGGTFVMNIEHPVFTSGVGQDWIYGADGKKLYWAIDDYFFEGERMTNFLGCPVKKYHHTLSTVVGGLISCGFEITALDEVRPPRQMMDIDGMADELRRPMMLLLRAVCKK</sequence>
<dbReference type="EMBL" id="DVHK01000103">
    <property type="protein sequence ID" value="HIR67370.1"/>
    <property type="molecule type" value="Genomic_DNA"/>
</dbReference>
<dbReference type="GO" id="GO:0008757">
    <property type="term" value="F:S-adenosylmethionine-dependent methyltransferase activity"/>
    <property type="evidence" value="ECO:0007669"/>
    <property type="project" value="InterPro"/>
</dbReference>
<accession>A0A9D1J9D8</accession>
<protein>
    <submittedName>
        <fullName evidence="5">Class I SAM-dependent methyltransferase</fullName>
    </submittedName>
</protein>